<protein>
    <submittedName>
        <fullName evidence="2">IS3 family transposase</fullName>
    </submittedName>
</protein>
<dbReference type="InterPro" id="IPR001584">
    <property type="entry name" value="Integrase_cat-core"/>
</dbReference>
<feature type="domain" description="Integrase catalytic" evidence="1">
    <location>
        <begin position="3"/>
        <end position="55"/>
    </location>
</feature>
<dbReference type="InterPro" id="IPR012337">
    <property type="entry name" value="RNaseH-like_sf"/>
</dbReference>
<dbReference type="EMBL" id="CP098502">
    <property type="protein sequence ID" value="UTI66900.1"/>
    <property type="molecule type" value="Genomic_DNA"/>
</dbReference>
<proteinExistence type="predicted"/>
<gene>
    <name evidence="2" type="ORF">NBH00_11980</name>
</gene>
<dbReference type="RefSeq" id="WP_254573554.1">
    <property type="nucleotide sequence ID" value="NZ_CP098502.1"/>
</dbReference>
<accession>A0ABY5E266</accession>
<dbReference type="SUPFAM" id="SSF53098">
    <property type="entry name" value="Ribonuclease H-like"/>
    <property type="match status" value="1"/>
</dbReference>
<dbReference type="Proteomes" id="UP001056035">
    <property type="component" value="Chromosome"/>
</dbReference>
<evidence type="ECO:0000313" key="2">
    <source>
        <dbReference type="EMBL" id="UTI66900.1"/>
    </source>
</evidence>
<keyword evidence="3" id="KW-1185">Reference proteome</keyword>
<organism evidence="2 3">
    <name type="scientific">Paraconexibacter antarcticus</name>
    <dbReference type="NCBI Taxonomy" id="2949664"/>
    <lineage>
        <taxon>Bacteria</taxon>
        <taxon>Bacillati</taxon>
        <taxon>Actinomycetota</taxon>
        <taxon>Thermoleophilia</taxon>
        <taxon>Solirubrobacterales</taxon>
        <taxon>Paraconexibacteraceae</taxon>
        <taxon>Paraconexibacter</taxon>
    </lineage>
</organism>
<evidence type="ECO:0000313" key="3">
    <source>
        <dbReference type="Proteomes" id="UP001056035"/>
    </source>
</evidence>
<dbReference type="Pfam" id="PF13333">
    <property type="entry name" value="rve_2"/>
    <property type="match status" value="1"/>
</dbReference>
<sequence>MAESFVDSFKTELIRDRVWQTRTQLELAVVEWVGWYNHDRLHSAIGHIPPVEFETLYAIRSGSPLSH</sequence>
<reference evidence="2 3" key="1">
    <citation type="submission" date="2022-06" db="EMBL/GenBank/DDBJ databases">
        <title>Paraconexibacter antarcticus.</title>
        <authorList>
            <person name="Kim C.S."/>
        </authorList>
    </citation>
    <scope>NUCLEOTIDE SEQUENCE [LARGE SCALE GENOMIC DNA]</scope>
    <source>
        <strain evidence="2 3">02-257</strain>
    </source>
</reference>
<name>A0ABY5E266_9ACTN</name>
<evidence type="ECO:0000259" key="1">
    <source>
        <dbReference type="Pfam" id="PF13333"/>
    </source>
</evidence>